<dbReference type="OrthoDB" id="10345042at2759"/>
<feature type="compositionally biased region" description="Low complexity" evidence="1">
    <location>
        <begin position="42"/>
        <end position="53"/>
    </location>
</feature>
<evidence type="ECO:0000313" key="3">
    <source>
        <dbReference type="Proteomes" id="UP000223968"/>
    </source>
</evidence>
<name>A0A2B7WT19_9EURO</name>
<feature type="compositionally biased region" description="Polar residues" evidence="1">
    <location>
        <begin position="23"/>
        <end position="37"/>
    </location>
</feature>
<evidence type="ECO:0000313" key="2">
    <source>
        <dbReference type="EMBL" id="PGG99738.1"/>
    </source>
</evidence>
<dbReference type="AlphaFoldDB" id="A0A2B7WT19"/>
<proteinExistence type="predicted"/>
<evidence type="ECO:0000256" key="1">
    <source>
        <dbReference type="SAM" id="MobiDB-lite"/>
    </source>
</evidence>
<keyword evidence="3" id="KW-1185">Reference proteome</keyword>
<comment type="caution">
    <text evidence="2">The sequence shown here is derived from an EMBL/GenBank/DDBJ whole genome shotgun (WGS) entry which is preliminary data.</text>
</comment>
<gene>
    <name evidence="2" type="ORF">AJ79_08427</name>
</gene>
<organism evidence="2 3">
    <name type="scientific">Helicocarpus griseus UAMH5409</name>
    <dbReference type="NCBI Taxonomy" id="1447875"/>
    <lineage>
        <taxon>Eukaryota</taxon>
        <taxon>Fungi</taxon>
        <taxon>Dikarya</taxon>
        <taxon>Ascomycota</taxon>
        <taxon>Pezizomycotina</taxon>
        <taxon>Eurotiomycetes</taxon>
        <taxon>Eurotiomycetidae</taxon>
        <taxon>Onygenales</taxon>
        <taxon>Ajellomycetaceae</taxon>
        <taxon>Helicocarpus</taxon>
    </lineage>
</organism>
<accession>A0A2B7WT19</accession>
<feature type="region of interest" description="Disordered" evidence="1">
    <location>
        <begin position="16"/>
        <end position="89"/>
    </location>
</feature>
<protein>
    <submittedName>
        <fullName evidence="2">Uncharacterized protein</fullName>
    </submittedName>
</protein>
<sequence length="89" mass="9909">MDTVFLTSELLYMRSDLTPPAGWSSSELTPQPESNTIPRRGSVSAASESSLNSPTPTPLQPGGTDRRNSTTRRRFMTPGQRRQIFEDRP</sequence>
<dbReference type="EMBL" id="PDNB01000198">
    <property type="protein sequence ID" value="PGG99738.1"/>
    <property type="molecule type" value="Genomic_DNA"/>
</dbReference>
<reference evidence="2 3" key="1">
    <citation type="submission" date="2017-10" db="EMBL/GenBank/DDBJ databases">
        <title>Comparative genomics in systemic dimorphic fungi from Ajellomycetaceae.</title>
        <authorList>
            <person name="Munoz J.F."/>
            <person name="Mcewen J.G."/>
            <person name="Clay O.K."/>
            <person name="Cuomo C.A."/>
        </authorList>
    </citation>
    <scope>NUCLEOTIDE SEQUENCE [LARGE SCALE GENOMIC DNA]</scope>
    <source>
        <strain evidence="2 3">UAMH5409</strain>
    </source>
</reference>
<dbReference type="Proteomes" id="UP000223968">
    <property type="component" value="Unassembled WGS sequence"/>
</dbReference>